<evidence type="ECO:0000313" key="15">
    <source>
        <dbReference type="Proteomes" id="UP000838100"/>
    </source>
</evidence>
<dbReference type="InterPro" id="IPR013762">
    <property type="entry name" value="Integrase-like_cat_sf"/>
</dbReference>
<keyword evidence="6 11" id="KW-0159">Chromosome partition</keyword>
<dbReference type="PANTHER" id="PTHR30349:SF90">
    <property type="entry name" value="TYROSINE RECOMBINASE XERD"/>
    <property type="match status" value="1"/>
</dbReference>
<comment type="similarity">
    <text evidence="2 11">Belongs to the 'phage' integrase family. XerD subfamily.</text>
</comment>
<evidence type="ECO:0000256" key="2">
    <source>
        <dbReference type="ARBA" id="ARBA00010450"/>
    </source>
</evidence>
<keyword evidence="7 11" id="KW-0229">DNA integration</keyword>
<dbReference type="InterPro" id="IPR002104">
    <property type="entry name" value="Integrase_catalytic"/>
</dbReference>
<comment type="function">
    <text evidence="11">Site-specific tyrosine recombinase, which acts by catalyzing the cutting and rejoining of the recombining DNA molecules. The XerC-XerD complex is essential to convert dimers of the bacterial chromosome into monomers to permit their segregation at cell division. It also contributes to the segregational stability of plasmids.</text>
</comment>
<evidence type="ECO:0000256" key="11">
    <source>
        <dbReference type="HAMAP-Rule" id="MF_01807"/>
    </source>
</evidence>
<dbReference type="EMBL" id="CAKLPX010000001">
    <property type="protein sequence ID" value="CAH0990785.1"/>
    <property type="molecule type" value="Genomic_DNA"/>
</dbReference>
<dbReference type="Proteomes" id="UP000838100">
    <property type="component" value="Unassembled WGS sequence"/>
</dbReference>
<feature type="domain" description="Core-binding (CB)" evidence="13">
    <location>
        <begin position="15"/>
        <end position="98"/>
    </location>
</feature>
<feature type="active site" description="O-(3'-phospho-DNA)-tyrosine intermediate" evidence="11">
    <location>
        <position position="289"/>
    </location>
</feature>
<dbReference type="InterPro" id="IPR004107">
    <property type="entry name" value="Integrase_SAM-like_N"/>
</dbReference>
<dbReference type="Pfam" id="PF02899">
    <property type="entry name" value="Phage_int_SAM_1"/>
    <property type="match status" value="1"/>
</dbReference>
<dbReference type="SUPFAM" id="SSF56349">
    <property type="entry name" value="DNA breaking-rejoining enzymes"/>
    <property type="match status" value="1"/>
</dbReference>
<comment type="subcellular location">
    <subcellularLocation>
        <location evidence="1 11">Cytoplasm</location>
    </subcellularLocation>
</comment>
<feature type="active site" evidence="11">
    <location>
        <position position="280"/>
    </location>
</feature>
<evidence type="ECO:0000256" key="3">
    <source>
        <dbReference type="ARBA" id="ARBA00015810"/>
    </source>
</evidence>
<keyword evidence="10 11" id="KW-0131">Cell cycle</keyword>
<accession>A0ABN8EED8</accession>
<dbReference type="NCBIfam" id="NF001399">
    <property type="entry name" value="PRK00283.1"/>
    <property type="match status" value="1"/>
</dbReference>
<comment type="caution">
    <text evidence="14">The sequence shown here is derived from an EMBL/GenBank/DDBJ whole genome shotgun (WGS) entry which is preliminary data.</text>
</comment>
<dbReference type="InterPro" id="IPR044068">
    <property type="entry name" value="CB"/>
</dbReference>
<evidence type="ECO:0000256" key="10">
    <source>
        <dbReference type="ARBA" id="ARBA00023306"/>
    </source>
</evidence>
<sequence length="308" mass="34008">MSRQSVGIGSQQLTASNRREIERFIEACWLEKGVSDNTLDAYRRDLITFAVFLADDALLAVVAAQIEAFMASRAEQGVSARSVARALSCLRSFYRYQLRQGAIVDDPVATIEAPKLGKPLPKTLSEADVDALLAAPDAGDALGLRDKAMLELLYGSGLRVTELVSVQMSMVNFSAGALKVVGKGGKERLLPIGQEALYWLERFCREARLGFFSGEAGEVVFPSSRGRQMTRQTFWHRIKRYALEAGIQKSLSPHTLRHAFATHLLNHGADLRVLQLLLGHSDLSTTQIYTHVAKARLQSLHDQHHPRG</sequence>
<dbReference type="InterPro" id="IPR011010">
    <property type="entry name" value="DNA_brk_join_enz"/>
</dbReference>
<evidence type="ECO:0000259" key="12">
    <source>
        <dbReference type="PROSITE" id="PS51898"/>
    </source>
</evidence>
<comment type="subunit">
    <text evidence="11">Forms a cyclic heterotetrameric complex composed of two molecules of XerC and two molecules of XerD.</text>
</comment>
<evidence type="ECO:0000256" key="1">
    <source>
        <dbReference type="ARBA" id="ARBA00004496"/>
    </source>
</evidence>
<feature type="domain" description="Tyr recombinase" evidence="12">
    <location>
        <begin position="119"/>
        <end position="302"/>
    </location>
</feature>
<dbReference type="Gene3D" id="1.10.150.130">
    <property type="match status" value="1"/>
</dbReference>
<keyword evidence="15" id="KW-1185">Reference proteome</keyword>
<proteinExistence type="inferred from homology"/>
<evidence type="ECO:0000256" key="5">
    <source>
        <dbReference type="ARBA" id="ARBA00022618"/>
    </source>
</evidence>
<dbReference type="HAMAP" id="MF_01808">
    <property type="entry name" value="Recomb_XerC_XerD"/>
    <property type="match status" value="1"/>
</dbReference>
<feature type="active site" evidence="11">
    <location>
        <position position="183"/>
    </location>
</feature>
<evidence type="ECO:0000256" key="8">
    <source>
        <dbReference type="ARBA" id="ARBA00023125"/>
    </source>
</evidence>
<protein>
    <recommendedName>
        <fullName evidence="3 11">Tyrosine recombinase XerD</fullName>
    </recommendedName>
</protein>
<dbReference type="Pfam" id="PF00589">
    <property type="entry name" value="Phage_integrase"/>
    <property type="match status" value="1"/>
</dbReference>
<keyword evidence="8 11" id="KW-0238">DNA-binding</keyword>
<dbReference type="PANTHER" id="PTHR30349">
    <property type="entry name" value="PHAGE INTEGRASE-RELATED"/>
    <property type="match status" value="1"/>
</dbReference>
<dbReference type="PROSITE" id="PS51900">
    <property type="entry name" value="CB"/>
    <property type="match status" value="1"/>
</dbReference>
<reference evidence="14" key="1">
    <citation type="submission" date="2021-12" db="EMBL/GenBank/DDBJ databases">
        <authorList>
            <person name="Rodrigo-Torres L."/>
            <person name="Arahal R. D."/>
            <person name="Lucena T."/>
        </authorList>
    </citation>
    <scope>NUCLEOTIDE SEQUENCE</scope>
    <source>
        <strain evidence="14">CECT 8267</strain>
    </source>
</reference>
<dbReference type="CDD" id="cd00798">
    <property type="entry name" value="INT_XerDC_C"/>
    <property type="match status" value="1"/>
</dbReference>
<feature type="active site" evidence="11">
    <location>
        <position position="159"/>
    </location>
</feature>
<dbReference type="PROSITE" id="PS51898">
    <property type="entry name" value="TYR_RECOMBINASE"/>
    <property type="match status" value="1"/>
</dbReference>
<keyword evidence="9 11" id="KW-0233">DNA recombination</keyword>
<dbReference type="NCBIfam" id="TIGR02225">
    <property type="entry name" value="recomb_XerD"/>
    <property type="match status" value="1"/>
</dbReference>
<dbReference type="HAMAP" id="MF_01807">
    <property type="entry name" value="Recomb_XerD"/>
    <property type="match status" value="1"/>
</dbReference>
<evidence type="ECO:0000313" key="14">
    <source>
        <dbReference type="EMBL" id="CAH0990785.1"/>
    </source>
</evidence>
<feature type="active site" evidence="11">
    <location>
        <position position="254"/>
    </location>
</feature>
<evidence type="ECO:0000256" key="4">
    <source>
        <dbReference type="ARBA" id="ARBA00022490"/>
    </source>
</evidence>
<evidence type="ECO:0000256" key="7">
    <source>
        <dbReference type="ARBA" id="ARBA00022908"/>
    </source>
</evidence>
<organism evidence="14 15">
    <name type="scientific">Sinobacterium norvegicum</name>
    <dbReference type="NCBI Taxonomy" id="1641715"/>
    <lineage>
        <taxon>Bacteria</taxon>
        <taxon>Pseudomonadati</taxon>
        <taxon>Pseudomonadota</taxon>
        <taxon>Gammaproteobacteria</taxon>
        <taxon>Cellvibrionales</taxon>
        <taxon>Spongiibacteraceae</taxon>
        <taxon>Sinobacterium</taxon>
    </lineage>
</organism>
<dbReference type="InterPro" id="IPR011932">
    <property type="entry name" value="Recomb_XerD"/>
</dbReference>
<feature type="active site" evidence="11">
    <location>
        <position position="257"/>
    </location>
</feature>
<evidence type="ECO:0000256" key="9">
    <source>
        <dbReference type="ARBA" id="ARBA00023172"/>
    </source>
</evidence>
<keyword evidence="5 11" id="KW-0132">Cell division</keyword>
<keyword evidence="4 11" id="KW-0963">Cytoplasm</keyword>
<dbReference type="Gene3D" id="1.10.443.10">
    <property type="entry name" value="Intergrase catalytic core"/>
    <property type="match status" value="1"/>
</dbReference>
<evidence type="ECO:0000256" key="6">
    <source>
        <dbReference type="ARBA" id="ARBA00022829"/>
    </source>
</evidence>
<evidence type="ECO:0000259" key="13">
    <source>
        <dbReference type="PROSITE" id="PS51900"/>
    </source>
</evidence>
<dbReference type="NCBIfam" id="NF040815">
    <property type="entry name" value="recomb_XerA_Arch"/>
    <property type="match status" value="1"/>
</dbReference>
<dbReference type="InterPro" id="IPR050090">
    <property type="entry name" value="Tyrosine_recombinase_XerCD"/>
</dbReference>
<dbReference type="InterPro" id="IPR010998">
    <property type="entry name" value="Integrase_recombinase_N"/>
</dbReference>
<dbReference type="InterPro" id="IPR023009">
    <property type="entry name" value="Tyrosine_recombinase_XerC/XerD"/>
</dbReference>
<gene>
    <name evidence="11 14" type="primary">xerD</name>
    <name evidence="14" type="ORF">SIN8267_00884</name>
</gene>
<name>A0ABN8EED8_9GAMM</name>